<name>A0ABP8NIG4_9BACT</name>
<dbReference type="Proteomes" id="UP001500067">
    <property type="component" value="Unassembled WGS sequence"/>
</dbReference>
<organism evidence="1 2">
    <name type="scientific">Nemorincola caseinilytica</name>
    <dbReference type="NCBI Taxonomy" id="2054315"/>
    <lineage>
        <taxon>Bacteria</taxon>
        <taxon>Pseudomonadati</taxon>
        <taxon>Bacteroidota</taxon>
        <taxon>Chitinophagia</taxon>
        <taxon>Chitinophagales</taxon>
        <taxon>Chitinophagaceae</taxon>
        <taxon>Nemorincola</taxon>
    </lineage>
</organism>
<evidence type="ECO:0000313" key="1">
    <source>
        <dbReference type="EMBL" id="GAA4467883.1"/>
    </source>
</evidence>
<gene>
    <name evidence="1" type="ORF">GCM10023093_24450</name>
</gene>
<dbReference type="EMBL" id="BAABFA010000018">
    <property type="protein sequence ID" value="GAA4467883.1"/>
    <property type="molecule type" value="Genomic_DNA"/>
</dbReference>
<evidence type="ECO:0008006" key="3">
    <source>
        <dbReference type="Google" id="ProtNLM"/>
    </source>
</evidence>
<sequence length="792" mass="93012">MSLFLQEMVGNDGLSMFYFTYSFLNGGIGEGDRLRNANEWSTYTWGAARPADIDTVMYNVPGYEFVDAYANNDWGRLRQNTFIQWLLLPQNKKAMDYMLFAKKVELAHSRWTQDEQNLWKWRIVDVGMDREGEYFLIKDAMVLCENADVAQFLRQRYAFQAVKMMYYENYYSTDTVICDADGGTKDNTPLIQCYERYLKDRPTIVAKWGRLYYGLSFADKRKRAAELIRCFHRCDEKKDFIYKHLSAGEVNDLLATEKNKEMRAAIYAYKGIKTPGKAMAEIKAVYENAPGSDYLGLLMVREISKLDNWVLGPEVNGFYSGSDRGSDWYDHGDTLARFFALKNLAKDKVYMRQLMSCLEGLRDLRGKNATLRMLALAHLHQVDKNFAMAATYLDKIPRQKDRTIEQQRNVERIIHIMNTEDIAAGTVQQKLYEHFAVLDVVKKEAGYWDYYYPPVDVRSELYLMLSGKFRKKGDIVMAHLLFRKADMQVNDHCGYNPPGEDDTEFRYHYIHHLDRYGRPEDVDSLLAFYDKKGKTAFERSVMPERRGKNEWYAELKGTLLMRQGKFEEALAVYSNLPENYWAENYEFKIYLDRLNITAGGTLLPEPETMPRYYDMVSKKYALQDIVRLRKQLQTEKDSTKVARICFQLGNAFYNMSYYGRDWMMYSYGWSSHENDVYDVNGKWEYFRFRSADPVIEKVYYNCTWAIKMYEKALVNARKDKELGAKIVMMLALCDDGDRYYKFIKKMERSDLYPPFERPKDLTSPYLSLLGKRYSRTRTYEWASVNCPDIAGY</sequence>
<comment type="caution">
    <text evidence="1">The sequence shown here is derived from an EMBL/GenBank/DDBJ whole genome shotgun (WGS) entry which is preliminary data.</text>
</comment>
<keyword evidence="2" id="KW-1185">Reference proteome</keyword>
<protein>
    <recommendedName>
        <fullName evidence="3">Tetratricopeptide repeat protein</fullName>
    </recommendedName>
</protein>
<proteinExistence type="predicted"/>
<reference evidence="2" key="1">
    <citation type="journal article" date="2019" name="Int. J. Syst. Evol. Microbiol.">
        <title>The Global Catalogue of Microorganisms (GCM) 10K type strain sequencing project: providing services to taxonomists for standard genome sequencing and annotation.</title>
        <authorList>
            <consortium name="The Broad Institute Genomics Platform"/>
            <consortium name="The Broad Institute Genome Sequencing Center for Infectious Disease"/>
            <person name="Wu L."/>
            <person name="Ma J."/>
        </authorList>
    </citation>
    <scope>NUCLEOTIDE SEQUENCE [LARGE SCALE GENOMIC DNA]</scope>
    <source>
        <strain evidence="2">JCM 32105</strain>
    </source>
</reference>
<accession>A0ABP8NIG4</accession>
<evidence type="ECO:0000313" key="2">
    <source>
        <dbReference type="Proteomes" id="UP001500067"/>
    </source>
</evidence>